<name>A0A509EN63_9HYPH</name>
<dbReference type="Proteomes" id="UP000410984">
    <property type="component" value="Unassembled WGS sequence"/>
</dbReference>
<evidence type="ECO:0000313" key="2">
    <source>
        <dbReference type="EMBL" id="VUD74899.1"/>
    </source>
</evidence>
<gene>
    <name evidence="2" type="ORF">MET9862_05533</name>
</gene>
<dbReference type="RefSeq" id="WP_142586143.1">
    <property type="nucleotide sequence ID" value="NZ_CABFPH010000171.1"/>
</dbReference>
<proteinExistence type="predicted"/>
<feature type="chain" id="PRO_5021380252" evidence="1">
    <location>
        <begin position="26"/>
        <end position="224"/>
    </location>
</feature>
<dbReference type="EMBL" id="CABFPH010000171">
    <property type="protein sequence ID" value="VUD74899.1"/>
    <property type="molecule type" value="Genomic_DNA"/>
</dbReference>
<accession>A0A509EN63</accession>
<reference evidence="2 3" key="1">
    <citation type="submission" date="2019-06" db="EMBL/GenBank/DDBJ databases">
        <authorList>
            <person name="Rodrigo-Torres L."/>
            <person name="Arahal R. D."/>
            <person name="Lucena T."/>
        </authorList>
    </citation>
    <scope>NUCLEOTIDE SEQUENCE [LARGE SCALE GENOMIC DNA]</scope>
    <source>
        <strain evidence="2 3">SB0023/3</strain>
    </source>
</reference>
<dbReference type="OrthoDB" id="7990959at2"/>
<evidence type="ECO:0000256" key="1">
    <source>
        <dbReference type="SAM" id="SignalP"/>
    </source>
</evidence>
<sequence length="224" mass="23744">MAAMGWIGLAAGFGAALLGAGPATAAPQLVLDYRNPQVWARWPSYALAERAVVARALEGAPEAIRSDMGRSFAILGDARGAYTAAGVRERIYLIQRAAPVAIDPFPNAPAPVLLILAEGGPPRFYRLTTRSQFQRLVASADADRDGRDEVLVESTVMNMGQSISALTVLRLDPETETAPEVQTLPEVVSESCEAGRGPRNRTVSAITLAEGGGFRAQRFPLPCG</sequence>
<keyword evidence="3" id="KW-1185">Reference proteome</keyword>
<organism evidence="2 3">
    <name type="scientific">Methylobacterium symbioticum</name>
    <dbReference type="NCBI Taxonomy" id="2584084"/>
    <lineage>
        <taxon>Bacteria</taxon>
        <taxon>Pseudomonadati</taxon>
        <taxon>Pseudomonadota</taxon>
        <taxon>Alphaproteobacteria</taxon>
        <taxon>Hyphomicrobiales</taxon>
        <taxon>Methylobacteriaceae</taxon>
        <taxon>Methylobacterium</taxon>
    </lineage>
</organism>
<feature type="signal peptide" evidence="1">
    <location>
        <begin position="1"/>
        <end position="25"/>
    </location>
</feature>
<keyword evidence="1" id="KW-0732">Signal</keyword>
<evidence type="ECO:0000313" key="3">
    <source>
        <dbReference type="Proteomes" id="UP000410984"/>
    </source>
</evidence>
<dbReference type="AlphaFoldDB" id="A0A509EN63"/>
<protein>
    <submittedName>
        <fullName evidence="2">Uncharacterized protein</fullName>
    </submittedName>
</protein>